<evidence type="ECO:0000313" key="6">
    <source>
        <dbReference type="Proteomes" id="UP000564629"/>
    </source>
</evidence>
<organism evidence="3 5">
    <name type="scientific">Cellulomonas hominis</name>
    <dbReference type="NCBI Taxonomy" id="156981"/>
    <lineage>
        <taxon>Bacteria</taxon>
        <taxon>Bacillati</taxon>
        <taxon>Actinomycetota</taxon>
        <taxon>Actinomycetes</taxon>
        <taxon>Micrococcales</taxon>
        <taxon>Cellulomonadaceae</taxon>
        <taxon>Cellulomonas</taxon>
    </lineage>
</organism>
<sequence length="238" mass="23653">MSAPHTPAPTAPAPTAPTHRGRRSTAAVTVLLLVLAVAATAGFLQHRRVAAQDQRALAAAEDGLEQAATDLEAVVVAGEQVLLGSEGQVADEGLRTTLADVLAEASALDTDPEGTGSRAERTRSAETRASDAVGLTATVQAATAAVAEAYASWTLAAVADGWAAARDALASSVAAAELDRDARAPGTPGRAAVEAAIVPAVAARDAVVDPADVDVLSAATAEADAAREALDAAVRDAG</sequence>
<keyword evidence="2" id="KW-0812">Transmembrane</keyword>
<comment type="caution">
    <text evidence="3">The sequence shown here is derived from an EMBL/GenBank/DDBJ whole genome shotgun (WGS) entry which is preliminary data.</text>
</comment>
<dbReference type="Proteomes" id="UP000564629">
    <property type="component" value="Unassembled WGS sequence"/>
</dbReference>
<evidence type="ECO:0000313" key="4">
    <source>
        <dbReference type="EMBL" id="MBB5473163.1"/>
    </source>
</evidence>
<dbReference type="EMBL" id="JACHDN010000001">
    <property type="protein sequence ID" value="MBB5473163.1"/>
    <property type="molecule type" value="Genomic_DNA"/>
</dbReference>
<gene>
    <name evidence="3" type="ORF">CHO01_05240</name>
    <name evidence="4" type="ORF">HNR08_001899</name>
</gene>
<proteinExistence type="predicted"/>
<reference evidence="3 5" key="1">
    <citation type="submission" date="2019-07" db="EMBL/GenBank/DDBJ databases">
        <title>Whole genome shotgun sequence of Cellulomonas hominis NBRC 16055.</title>
        <authorList>
            <person name="Hosoyama A."/>
            <person name="Uohara A."/>
            <person name="Ohji S."/>
            <person name="Ichikawa N."/>
        </authorList>
    </citation>
    <scope>NUCLEOTIDE SEQUENCE [LARGE SCALE GENOMIC DNA]</scope>
    <source>
        <strain evidence="3 5">NBRC 16055</strain>
    </source>
</reference>
<evidence type="ECO:0000313" key="5">
    <source>
        <dbReference type="Proteomes" id="UP000321723"/>
    </source>
</evidence>
<protein>
    <submittedName>
        <fullName evidence="3">Uncharacterized protein</fullName>
    </submittedName>
</protein>
<evidence type="ECO:0000256" key="1">
    <source>
        <dbReference type="SAM" id="MobiDB-lite"/>
    </source>
</evidence>
<evidence type="ECO:0000313" key="3">
    <source>
        <dbReference type="EMBL" id="GEL45408.1"/>
    </source>
</evidence>
<dbReference type="RefSeq" id="WP_146833135.1">
    <property type="nucleotide sequence ID" value="NZ_BJVQ01000004.1"/>
</dbReference>
<name>A0A511FC66_9CELL</name>
<keyword evidence="2" id="KW-1133">Transmembrane helix</keyword>
<keyword evidence="5" id="KW-1185">Reference proteome</keyword>
<feature type="transmembrane region" description="Helical" evidence="2">
    <location>
        <begin position="24"/>
        <end position="44"/>
    </location>
</feature>
<feature type="region of interest" description="Disordered" evidence="1">
    <location>
        <begin position="1"/>
        <end position="22"/>
    </location>
</feature>
<evidence type="ECO:0000256" key="2">
    <source>
        <dbReference type="SAM" id="Phobius"/>
    </source>
</evidence>
<dbReference type="EMBL" id="BJVQ01000004">
    <property type="protein sequence ID" value="GEL45408.1"/>
    <property type="molecule type" value="Genomic_DNA"/>
</dbReference>
<feature type="compositionally biased region" description="Pro residues" evidence="1">
    <location>
        <begin position="1"/>
        <end position="15"/>
    </location>
</feature>
<feature type="compositionally biased region" description="Basic and acidic residues" evidence="1">
    <location>
        <begin position="118"/>
        <end position="129"/>
    </location>
</feature>
<dbReference type="Proteomes" id="UP000321723">
    <property type="component" value="Unassembled WGS sequence"/>
</dbReference>
<feature type="region of interest" description="Disordered" evidence="1">
    <location>
        <begin position="107"/>
        <end position="129"/>
    </location>
</feature>
<keyword evidence="2" id="KW-0472">Membrane</keyword>
<dbReference type="AlphaFoldDB" id="A0A511FC66"/>
<accession>A0A511FC66</accession>
<reference evidence="4 6" key="2">
    <citation type="submission" date="2020-08" db="EMBL/GenBank/DDBJ databases">
        <title>Sequencing the genomes of 1000 actinobacteria strains.</title>
        <authorList>
            <person name="Klenk H.-P."/>
        </authorList>
    </citation>
    <scope>NUCLEOTIDE SEQUENCE [LARGE SCALE GENOMIC DNA]</scope>
    <source>
        <strain evidence="4 6">DSM 9581</strain>
    </source>
</reference>